<dbReference type="SMART" id="SM01260">
    <property type="entry name" value="LANC_like"/>
    <property type="match status" value="1"/>
</dbReference>
<keyword evidence="2" id="KW-1185">Reference proteome</keyword>
<evidence type="ECO:0000313" key="2">
    <source>
        <dbReference type="Proteomes" id="UP000295075"/>
    </source>
</evidence>
<gene>
    <name evidence="1" type="ORF">E1261_22715</name>
</gene>
<evidence type="ECO:0008006" key="3">
    <source>
        <dbReference type="Google" id="ProtNLM"/>
    </source>
</evidence>
<dbReference type="OrthoDB" id="3863115at2"/>
<sequence>MTSYGELAEAAWAWVLGQVQWDDDGPWIPEYPGAEKPTEFLHGMHSGVGGLAYTLAEIKLTRPWTAAERELADGIAERVRASIPTESSISFFDGLVGSIGVLTALGQPGAEAAVDRALEIATPAGWQEKFLADSDSYEPGAVCNDLTLGTGSVLLGALWAIRHGVPAQALADRAIDHLLAEQEKTPAGVNWLFVPRRYLRKPPPLEMPNLSHGLAGIAAVLALAGAELNRPDLIETAQLGAEHLVTLGRHDAGGFEVPRVIPWSERHGDEYTYNWCHGPAGTALLFDALEYAGIDAVAGVSSATWRQRLLDAVRHSGIPNRLHPGFWDNDGRCCGTAGAADAFLTSYHRTHNPADLEFATHLADTLITNAGDSPYWRFLEH</sequence>
<dbReference type="InterPro" id="IPR012341">
    <property type="entry name" value="6hp_glycosidase-like_sf"/>
</dbReference>
<dbReference type="CDD" id="cd04434">
    <property type="entry name" value="LanC_like"/>
    <property type="match status" value="1"/>
</dbReference>
<comment type="caution">
    <text evidence="1">The sequence shown here is derived from an EMBL/GenBank/DDBJ whole genome shotgun (WGS) entry which is preliminary data.</text>
</comment>
<name>A0A4R4PVD8_9ACTN</name>
<dbReference type="Proteomes" id="UP000295075">
    <property type="component" value="Unassembled WGS sequence"/>
</dbReference>
<dbReference type="AlphaFoldDB" id="A0A4R4PVD8"/>
<dbReference type="PRINTS" id="PR01950">
    <property type="entry name" value="LANCSUPER"/>
</dbReference>
<dbReference type="Pfam" id="PF05147">
    <property type="entry name" value="LANC_like"/>
    <property type="match status" value="1"/>
</dbReference>
<reference evidence="1 2" key="1">
    <citation type="submission" date="2019-03" db="EMBL/GenBank/DDBJ databases">
        <title>Draft genome sequences of novel Actinobacteria.</title>
        <authorList>
            <person name="Sahin N."/>
            <person name="Ay H."/>
            <person name="Saygin H."/>
        </authorList>
    </citation>
    <scope>NUCLEOTIDE SEQUENCE [LARGE SCALE GENOMIC DNA]</scope>
    <source>
        <strain evidence="1 2">JCM 30547</strain>
    </source>
</reference>
<organism evidence="1 2">
    <name type="scientific">Kribbella albertanoniae</name>
    <dbReference type="NCBI Taxonomy" id="1266829"/>
    <lineage>
        <taxon>Bacteria</taxon>
        <taxon>Bacillati</taxon>
        <taxon>Actinomycetota</taxon>
        <taxon>Actinomycetes</taxon>
        <taxon>Propionibacteriales</taxon>
        <taxon>Kribbellaceae</taxon>
        <taxon>Kribbella</taxon>
    </lineage>
</organism>
<dbReference type="InterPro" id="IPR007822">
    <property type="entry name" value="LANC-like"/>
</dbReference>
<feature type="non-terminal residue" evidence="1">
    <location>
        <position position="381"/>
    </location>
</feature>
<dbReference type="EMBL" id="SMKA01000111">
    <property type="protein sequence ID" value="TDC26279.1"/>
    <property type="molecule type" value="Genomic_DNA"/>
</dbReference>
<proteinExistence type="predicted"/>
<dbReference type="Gene3D" id="1.50.10.10">
    <property type="match status" value="1"/>
</dbReference>
<dbReference type="SUPFAM" id="SSF158745">
    <property type="entry name" value="LanC-like"/>
    <property type="match status" value="1"/>
</dbReference>
<dbReference type="RefSeq" id="WP_132409641.1">
    <property type="nucleotide sequence ID" value="NZ_SMKA01000111.1"/>
</dbReference>
<accession>A0A4R4PVD8</accession>
<evidence type="ECO:0000313" key="1">
    <source>
        <dbReference type="EMBL" id="TDC26279.1"/>
    </source>
</evidence>
<protein>
    <recommendedName>
        <fullName evidence="3">Lanthionine synthetase</fullName>
    </recommendedName>
</protein>
<dbReference type="GO" id="GO:0031179">
    <property type="term" value="P:peptide modification"/>
    <property type="evidence" value="ECO:0007669"/>
    <property type="project" value="InterPro"/>
</dbReference>
<dbReference type="GO" id="GO:0005975">
    <property type="term" value="P:carbohydrate metabolic process"/>
    <property type="evidence" value="ECO:0007669"/>
    <property type="project" value="InterPro"/>
</dbReference>